<organism evidence="2 3">
    <name type="scientific">Strongylus vulgaris</name>
    <name type="common">Blood worm</name>
    <dbReference type="NCBI Taxonomy" id="40348"/>
    <lineage>
        <taxon>Eukaryota</taxon>
        <taxon>Metazoa</taxon>
        <taxon>Ecdysozoa</taxon>
        <taxon>Nematoda</taxon>
        <taxon>Chromadorea</taxon>
        <taxon>Rhabditida</taxon>
        <taxon>Rhabditina</taxon>
        <taxon>Rhabditomorpha</taxon>
        <taxon>Strongyloidea</taxon>
        <taxon>Strongylidae</taxon>
        <taxon>Strongylus</taxon>
    </lineage>
</organism>
<dbReference type="EMBL" id="UYYB01031615">
    <property type="protein sequence ID" value="VDM73616.1"/>
    <property type="molecule type" value="Genomic_DNA"/>
</dbReference>
<evidence type="ECO:0000256" key="1">
    <source>
        <dbReference type="SAM" id="MobiDB-lite"/>
    </source>
</evidence>
<name>A0A3P7IU20_STRVU</name>
<sequence length="68" mass="8257">MGKLRTAREVEYKVRTEYEKNKLKYGRKLYRYRHLGVRDVSRKSSQGHIKREGTYAQKLKEDHEKSKD</sequence>
<evidence type="ECO:0000313" key="2">
    <source>
        <dbReference type="EMBL" id="VDM73616.1"/>
    </source>
</evidence>
<dbReference type="OrthoDB" id="5874039at2759"/>
<feature type="region of interest" description="Disordered" evidence="1">
    <location>
        <begin position="38"/>
        <end position="68"/>
    </location>
</feature>
<gene>
    <name evidence="2" type="ORF">SVUK_LOCUS8614</name>
</gene>
<feature type="compositionally biased region" description="Basic and acidic residues" evidence="1">
    <location>
        <begin position="49"/>
        <end position="68"/>
    </location>
</feature>
<reference evidence="2 3" key="1">
    <citation type="submission" date="2018-11" db="EMBL/GenBank/DDBJ databases">
        <authorList>
            <consortium name="Pathogen Informatics"/>
        </authorList>
    </citation>
    <scope>NUCLEOTIDE SEQUENCE [LARGE SCALE GENOMIC DNA]</scope>
</reference>
<evidence type="ECO:0000313" key="3">
    <source>
        <dbReference type="Proteomes" id="UP000270094"/>
    </source>
</evidence>
<dbReference type="Proteomes" id="UP000270094">
    <property type="component" value="Unassembled WGS sequence"/>
</dbReference>
<keyword evidence="3" id="KW-1185">Reference proteome</keyword>
<protein>
    <submittedName>
        <fullName evidence="2">Uncharacterized protein</fullName>
    </submittedName>
</protein>
<dbReference type="AlphaFoldDB" id="A0A3P7IU20"/>
<accession>A0A3P7IU20</accession>
<proteinExistence type="predicted"/>